<keyword evidence="2" id="KW-1185">Reference proteome</keyword>
<sequence>MRTLASQAATAAEDLGGLRNELLQQFTQRELDRLSDTAQTPVRLVVCNLYERTADVRWWAADEALVHGLESLESASLKHEEERLSLINRLYSGYLNLVVVGMNGEVLGCSRPTQFPKVVGLNLSRSFWFKKAVATTAGDQCAVDDIMHDVARDGRLAAVFAAAVRQAAKVDGESIGVLGVVFDWEHQAEPSFEKR</sequence>
<dbReference type="EMBL" id="CZQA01000010">
    <property type="protein sequence ID" value="CUS37672.1"/>
    <property type="molecule type" value="Genomic_DNA"/>
</dbReference>
<reference evidence="1 2" key="1">
    <citation type="submission" date="2015-10" db="EMBL/GenBank/DDBJ databases">
        <authorList>
            <person name="Gilbert D.G."/>
        </authorList>
    </citation>
    <scope>NUCLEOTIDE SEQUENCE [LARGE SCALE GENOMIC DNA]</scope>
    <source>
        <strain evidence="1">COMA1</strain>
    </source>
</reference>
<accession>A0A0S4LMB5</accession>
<dbReference type="Proteomes" id="UP000199032">
    <property type="component" value="Unassembled WGS sequence"/>
</dbReference>
<evidence type="ECO:0000313" key="1">
    <source>
        <dbReference type="EMBL" id="CUS37672.1"/>
    </source>
</evidence>
<evidence type="ECO:0000313" key="2">
    <source>
        <dbReference type="Proteomes" id="UP000199032"/>
    </source>
</evidence>
<dbReference type="Gene3D" id="3.30.450.20">
    <property type="entry name" value="PAS domain"/>
    <property type="match status" value="1"/>
</dbReference>
<proteinExistence type="predicted"/>
<name>A0A0S4LMB5_9BACT</name>
<protein>
    <submittedName>
        <fullName evidence="1">Methyl-accepting chemotaxis protein</fullName>
    </submittedName>
</protein>
<dbReference type="AlphaFoldDB" id="A0A0S4LMB5"/>
<dbReference type="STRING" id="1742972.COMA1_40192"/>
<gene>
    <name evidence="1" type="ORF">COMA1_40192</name>
</gene>
<organism evidence="1 2">
    <name type="scientific">Candidatus Nitrospira nitrosa</name>
    <dbReference type="NCBI Taxonomy" id="1742972"/>
    <lineage>
        <taxon>Bacteria</taxon>
        <taxon>Pseudomonadati</taxon>
        <taxon>Nitrospirota</taxon>
        <taxon>Nitrospiria</taxon>
        <taxon>Nitrospirales</taxon>
        <taxon>Nitrospiraceae</taxon>
        <taxon>Nitrospira</taxon>
    </lineage>
</organism>